<feature type="region of interest" description="Disordered" evidence="1">
    <location>
        <begin position="1"/>
        <end position="31"/>
    </location>
</feature>
<proteinExistence type="predicted"/>
<organism evidence="2">
    <name type="scientific">Myoviridae sp. ctAys2</name>
    <dbReference type="NCBI Taxonomy" id="2825044"/>
    <lineage>
        <taxon>Viruses</taxon>
        <taxon>Duplodnaviria</taxon>
        <taxon>Heunggongvirae</taxon>
        <taxon>Uroviricota</taxon>
        <taxon>Caudoviricetes</taxon>
    </lineage>
</organism>
<accession>A0A8S5Q3J5</accession>
<protein>
    <submittedName>
        <fullName evidence="2">Major head protein</fullName>
    </submittedName>
</protein>
<evidence type="ECO:0000256" key="1">
    <source>
        <dbReference type="SAM" id="MobiDB-lite"/>
    </source>
</evidence>
<feature type="compositionally biased region" description="Polar residues" evidence="1">
    <location>
        <begin position="1"/>
        <end position="22"/>
    </location>
</feature>
<evidence type="ECO:0000313" key="2">
    <source>
        <dbReference type="EMBL" id="DAE13878.1"/>
    </source>
</evidence>
<dbReference type="EMBL" id="BK015571">
    <property type="protein sequence ID" value="DAE13878.1"/>
    <property type="molecule type" value="Genomic_DNA"/>
</dbReference>
<name>A0A8S5Q3J5_9CAUD</name>
<sequence length="136" mass="15162">MEENAMNTSTQLGGNKTQTQQAETEKMFTQEEVNRIVQERLARVKTPNEPNQSELDLQARENALYVREQVAEFGLPKELVDEFKGMDKVTVDKCIKIIAPYVQKLKEPILNAVGPTNNGASGTEAAQIRAAMGLKR</sequence>
<reference evidence="2" key="1">
    <citation type="journal article" date="2021" name="Proc. Natl. Acad. Sci. U.S.A.">
        <title>A Catalog of Tens of Thousands of Viruses from Human Metagenomes Reveals Hidden Associations with Chronic Diseases.</title>
        <authorList>
            <person name="Tisza M.J."/>
            <person name="Buck C.B."/>
        </authorList>
    </citation>
    <scope>NUCLEOTIDE SEQUENCE</scope>
    <source>
        <strain evidence="2">CtAys2</strain>
    </source>
</reference>